<dbReference type="Proteomes" id="UP001497383">
    <property type="component" value="Chromosome 3"/>
</dbReference>
<feature type="compositionally biased region" description="Basic residues" evidence="2">
    <location>
        <begin position="1"/>
        <end position="12"/>
    </location>
</feature>
<evidence type="ECO:0000256" key="2">
    <source>
        <dbReference type="SAM" id="MobiDB-lite"/>
    </source>
</evidence>
<keyword evidence="1" id="KW-0175">Coiled coil</keyword>
<proteinExistence type="predicted"/>
<evidence type="ECO:0000313" key="3">
    <source>
        <dbReference type="EMBL" id="CAK9437751.1"/>
    </source>
</evidence>
<name>A0ABP0ZNS3_9ASCO</name>
<evidence type="ECO:0000256" key="1">
    <source>
        <dbReference type="SAM" id="Coils"/>
    </source>
</evidence>
<gene>
    <name evidence="3" type="ORF">LODBEIA_P21290</name>
</gene>
<feature type="compositionally biased region" description="Acidic residues" evidence="2">
    <location>
        <begin position="86"/>
        <end position="119"/>
    </location>
</feature>
<feature type="compositionally biased region" description="Basic and acidic residues" evidence="2">
    <location>
        <begin position="167"/>
        <end position="177"/>
    </location>
</feature>
<protein>
    <recommendedName>
        <fullName evidence="5">Bud22 domain-containing protein</fullName>
    </recommendedName>
</protein>
<feature type="compositionally biased region" description="Polar residues" evidence="2">
    <location>
        <begin position="13"/>
        <end position="25"/>
    </location>
</feature>
<sequence length="290" mass="32864">MARTRSQIKTKPQRLNDSRSLSNPDEVSLENILGQDTSIEDAAKQESSEEVPSEPAVEPLAEKPKKKVFTDEDEDALMEAPTRIEGEEEKEEEEGEESDSSSDDDDDDDDDDDAPEEESTTTAKAQILNRQKAEKERQAAIVQANKERRRAQDERNRLQQQQKKQRGARDEKTREEIPYDIESFLKTAAAASANSQSASSTSTPKQQQNIHINLADQDAAKEAKRAKLEQKLRELKQKKNKGVSLKKGPVYVQTQIFNGGVSKRKVVPRAESKILHNKSRWLNRKSIERR</sequence>
<dbReference type="GeneID" id="92207325"/>
<organism evidence="3 4">
    <name type="scientific">Lodderomyces beijingensis</name>
    <dbReference type="NCBI Taxonomy" id="1775926"/>
    <lineage>
        <taxon>Eukaryota</taxon>
        <taxon>Fungi</taxon>
        <taxon>Dikarya</taxon>
        <taxon>Ascomycota</taxon>
        <taxon>Saccharomycotina</taxon>
        <taxon>Pichiomycetes</taxon>
        <taxon>Debaryomycetaceae</taxon>
        <taxon>Candida/Lodderomyces clade</taxon>
        <taxon>Lodderomyces</taxon>
    </lineage>
</organism>
<dbReference type="EMBL" id="OZ022407">
    <property type="protein sequence ID" value="CAK9437751.1"/>
    <property type="molecule type" value="Genomic_DNA"/>
</dbReference>
<feature type="coiled-coil region" evidence="1">
    <location>
        <begin position="218"/>
        <end position="245"/>
    </location>
</feature>
<dbReference type="RefSeq" id="XP_066829067.1">
    <property type="nucleotide sequence ID" value="XM_066972094.1"/>
</dbReference>
<keyword evidence="4" id="KW-1185">Reference proteome</keyword>
<dbReference type="Pfam" id="PF08297">
    <property type="entry name" value="U3_snoRNA_assoc"/>
    <property type="match status" value="1"/>
</dbReference>
<dbReference type="InterPro" id="IPR013268">
    <property type="entry name" value="UTP16"/>
</dbReference>
<evidence type="ECO:0008006" key="5">
    <source>
        <dbReference type="Google" id="ProtNLM"/>
    </source>
</evidence>
<reference evidence="3 4" key="1">
    <citation type="submission" date="2024-03" db="EMBL/GenBank/DDBJ databases">
        <authorList>
            <person name="Brejova B."/>
        </authorList>
    </citation>
    <scope>NUCLEOTIDE SEQUENCE [LARGE SCALE GENOMIC DNA]</scope>
    <source>
        <strain evidence="3 4">CBS 14171</strain>
    </source>
</reference>
<feature type="compositionally biased region" description="Low complexity" evidence="2">
    <location>
        <begin position="187"/>
        <end position="203"/>
    </location>
</feature>
<feature type="region of interest" description="Disordered" evidence="2">
    <location>
        <begin position="1"/>
        <end position="211"/>
    </location>
</feature>
<accession>A0ABP0ZNS3</accession>
<evidence type="ECO:0000313" key="4">
    <source>
        <dbReference type="Proteomes" id="UP001497383"/>
    </source>
</evidence>